<dbReference type="AlphaFoldDB" id="A0AAD7BPN8"/>
<proteinExistence type="predicted"/>
<protein>
    <submittedName>
        <fullName evidence="1">Uncharacterized protein</fullName>
    </submittedName>
</protein>
<reference evidence="1" key="1">
    <citation type="submission" date="2023-03" db="EMBL/GenBank/DDBJ databases">
        <title>Massive genome expansion in bonnet fungi (Mycena s.s.) driven by repeated elements and novel gene families across ecological guilds.</title>
        <authorList>
            <consortium name="Lawrence Berkeley National Laboratory"/>
            <person name="Harder C.B."/>
            <person name="Miyauchi S."/>
            <person name="Viragh M."/>
            <person name="Kuo A."/>
            <person name="Thoen E."/>
            <person name="Andreopoulos B."/>
            <person name="Lu D."/>
            <person name="Skrede I."/>
            <person name="Drula E."/>
            <person name="Henrissat B."/>
            <person name="Morin E."/>
            <person name="Kohler A."/>
            <person name="Barry K."/>
            <person name="LaButti K."/>
            <person name="Morin E."/>
            <person name="Salamov A."/>
            <person name="Lipzen A."/>
            <person name="Mereny Z."/>
            <person name="Hegedus B."/>
            <person name="Baldrian P."/>
            <person name="Stursova M."/>
            <person name="Weitz H."/>
            <person name="Taylor A."/>
            <person name="Grigoriev I.V."/>
            <person name="Nagy L.G."/>
            <person name="Martin F."/>
            <person name="Kauserud H."/>
        </authorList>
    </citation>
    <scope>NUCLEOTIDE SEQUENCE</scope>
    <source>
        <strain evidence="1">9284</strain>
    </source>
</reference>
<dbReference type="EMBL" id="JARKIF010000011">
    <property type="protein sequence ID" value="KAJ7627086.1"/>
    <property type="molecule type" value="Genomic_DNA"/>
</dbReference>
<comment type="caution">
    <text evidence="1">The sequence shown here is derived from an EMBL/GenBank/DDBJ whole genome shotgun (WGS) entry which is preliminary data.</text>
</comment>
<keyword evidence="2" id="KW-1185">Reference proteome</keyword>
<name>A0AAD7BPN8_9AGAR</name>
<gene>
    <name evidence="1" type="ORF">FB45DRAFT_1082186</name>
</gene>
<sequence>MLARQQNRAGLDALHDLSKVWADIPQTVELGVVDLFLSYLQELAPTPSSSREWQIEAEFAYMSLADAILAGLPGIIKWSQYIFDMQAEDSPAYIHTLIKLFSVCADDHKWATTLVYIPGSLELTIRLWMWEGVSGSVCSARTLTWLLVNPTSRRNREVFDRVVDAVNGDISSIARLAIRQVKKATKTLDGSVTKQNDLSVFINLISTVCFPLPLHPPHPLRHAFFEAGFVVPVTRSFVTVSPLILPHPTQIQEKMLSSFMCWDLRRQRVDPC</sequence>
<organism evidence="1 2">
    <name type="scientific">Roridomyces roridus</name>
    <dbReference type="NCBI Taxonomy" id="1738132"/>
    <lineage>
        <taxon>Eukaryota</taxon>
        <taxon>Fungi</taxon>
        <taxon>Dikarya</taxon>
        <taxon>Basidiomycota</taxon>
        <taxon>Agaricomycotina</taxon>
        <taxon>Agaricomycetes</taxon>
        <taxon>Agaricomycetidae</taxon>
        <taxon>Agaricales</taxon>
        <taxon>Marasmiineae</taxon>
        <taxon>Mycenaceae</taxon>
        <taxon>Roridomyces</taxon>
    </lineage>
</organism>
<accession>A0AAD7BPN8</accession>
<dbReference type="Proteomes" id="UP001221142">
    <property type="component" value="Unassembled WGS sequence"/>
</dbReference>
<evidence type="ECO:0000313" key="2">
    <source>
        <dbReference type="Proteomes" id="UP001221142"/>
    </source>
</evidence>
<evidence type="ECO:0000313" key="1">
    <source>
        <dbReference type="EMBL" id="KAJ7627086.1"/>
    </source>
</evidence>